<organism evidence="1">
    <name type="scientific">marine sediment metagenome</name>
    <dbReference type="NCBI Taxonomy" id="412755"/>
    <lineage>
        <taxon>unclassified sequences</taxon>
        <taxon>metagenomes</taxon>
        <taxon>ecological metagenomes</taxon>
    </lineage>
</organism>
<dbReference type="EMBL" id="LAZR01040243">
    <property type="protein sequence ID" value="KKL14981.1"/>
    <property type="molecule type" value="Genomic_DNA"/>
</dbReference>
<gene>
    <name evidence="1" type="ORF">LCGC14_2510240</name>
</gene>
<reference evidence="1" key="1">
    <citation type="journal article" date="2015" name="Nature">
        <title>Complex archaea that bridge the gap between prokaryotes and eukaryotes.</title>
        <authorList>
            <person name="Spang A."/>
            <person name="Saw J.H."/>
            <person name="Jorgensen S.L."/>
            <person name="Zaremba-Niedzwiedzka K."/>
            <person name="Martijn J."/>
            <person name="Lind A.E."/>
            <person name="van Eijk R."/>
            <person name="Schleper C."/>
            <person name="Guy L."/>
            <person name="Ettema T.J."/>
        </authorList>
    </citation>
    <scope>NUCLEOTIDE SEQUENCE</scope>
</reference>
<name>A0A0F9DB48_9ZZZZ</name>
<sequence>MENQDRLNKPIGTKELPKLEAKEVEVQGLRLDPKTKKGSDKVVGELLVLICKHPDREELIEFTKVKTLKGDNLKVLGLWYSEDSEGNVQKGSSVADLMSFIGVKTLIELEGKKIMTVEQSKDTTYLCVKAY</sequence>
<evidence type="ECO:0000313" key="1">
    <source>
        <dbReference type="EMBL" id="KKL14981.1"/>
    </source>
</evidence>
<accession>A0A0F9DB48</accession>
<dbReference type="AlphaFoldDB" id="A0A0F9DB48"/>
<proteinExistence type="predicted"/>
<comment type="caution">
    <text evidence="1">The sequence shown here is derived from an EMBL/GenBank/DDBJ whole genome shotgun (WGS) entry which is preliminary data.</text>
</comment>
<protein>
    <submittedName>
        <fullName evidence="1">Uncharacterized protein</fullName>
    </submittedName>
</protein>